<evidence type="ECO:0000313" key="1">
    <source>
        <dbReference type="EMBL" id="KAJ6957000.1"/>
    </source>
</evidence>
<evidence type="ECO:0000313" key="2">
    <source>
        <dbReference type="Proteomes" id="UP001164929"/>
    </source>
</evidence>
<dbReference type="EMBL" id="JAQIZT010000018">
    <property type="protein sequence ID" value="KAJ6957000.1"/>
    <property type="molecule type" value="Genomic_DNA"/>
</dbReference>
<protein>
    <submittedName>
        <fullName evidence="1">Uncharacterized protein</fullName>
    </submittedName>
</protein>
<dbReference type="AlphaFoldDB" id="A0AAD6LAA1"/>
<accession>A0AAD6LAA1</accession>
<keyword evidence="2" id="KW-1185">Reference proteome</keyword>
<name>A0AAD6LAA1_9ROSI</name>
<reference evidence="1 2" key="1">
    <citation type="journal article" date="2023" name="Mol. Ecol. Resour.">
        <title>Chromosome-level genome assembly of a triploid poplar Populus alba 'Berolinensis'.</title>
        <authorList>
            <person name="Chen S."/>
            <person name="Yu Y."/>
            <person name="Wang X."/>
            <person name="Wang S."/>
            <person name="Zhang T."/>
            <person name="Zhou Y."/>
            <person name="He R."/>
            <person name="Meng N."/>
            <person name="Wang Y."/>
            <person name="Liu W."/>
            <person name="Liu Z."/>
            <person name="Liu J."/>
            <person name="Guo Q."/>
            <person name="Huang H."/>
            <person name="Sederoff R.R."/>
            <person name="Wang G."/>
            <person name="Qu G."/>
            <person name="Chen S."/>
        </authorList>
    </citation>
    <scope>NUCLEOTIDE SEQUENCE [LARGE SCALE GENOMIC DNA]</scope>
    <source>
        <strain evidence="1">SC-2020</strain>
    </source>
</reference>
<proteinExistence type="predicted"/>
<sequence>MDNNMSCIRRAGVGVVVVPHGTSSRSLRMVRGVVVVSHGSSSRSSRRGCGVVRASMVDSYESSSDFVKRMEQAWLISQFCLSNVCGAYSNQGQFPVLLAIQMGKLNASGVEALDSSFLAITYSAKFLPEIPLVLFVLERGQFAALIVKELAFEPGGWGSLPSPSKQHCNSVLRKLKPLTVKCAKLPGSITFISGQGILLRPHPDSLFKHASTPRKKHGNDEG</sequence>
<organism evidence="1 2">
    <name type="scientific">Populus alba x Populus x berolinensis</name>
    <dbReference type="NCBI Taxonomy" id="444605"/>
    <lineage>
        <taxon>Eukaryota</taxon>
        <taxon>Viridiplantae</taxon>
        <taxon>Streptophyta</taxon>
        <taxon>Embryophyta</taxon>
        <taxon>Tracheophyta</taxon>
        <taxon>Spermatophyta</taxon>
        <taxon>Magnoliopsida</taxon>
        <taxon>eudicotyledons</taxon>
        <taxon>Gunneridae</taxon>
        <taxon>Pentapetalae</taxon>
        <taxon>rosids</taxon>
        <taxon>fabids</taxon>
        <taxon>Malpighiales</taxon>
        <taxon>Salicaceae</taxon>
        <taxon>Saliceae</taxon>
        <taxon>Populus</taxon>
    </lineage>
</organism>
<gene>
    <name evidence="1" type="ORF">NC653_039044</name>
</gene>
<dbReference type="Proteomes" id="UP001164929">
    <property type="component" value="Chromosome 18"/>
</dbReference>
<comment type="caution">
    <text evidence="1">The sequence shown here is derived from an EMBL/GenBank/DDBJ whole genome shotgun (WGS) entry which is preliminary data.</text>
</comment>